<proteinExistence type="inferred from homology"/>
<keyword evidence="6" id="KW-0342">GTP-binding</keyword>
<dbReference type="GO" id="GO:0043022">
    <property type="term" value="F:ribosome binding"/>
    <property type="evidence" value="ECO:0007669"/>
    <property type="project" value="TreeGrafter"/>
</dbReference>
<keyword evidence="3" id="KW-0690">Ribosome biogenesis</keyword>
<dbReference type="InterPro" id="IPR027417">
    <property type="entry name" value="P-loop_NTPase"/>
</dbReference>
<feature type="non-terminal residue" evidence="9">
    <location>
        <position position="255"/>
    </location>
</feature>
<gene>
    <name evidence="9" type="ORF">S01H1_42083</name>
</gene>
<comment type="similarity">
    <text evidence="1">Belongs to the TRAFAC class TrmE-Era-EngA-EngB-Septin-like GTPase superfamily. EngA (Der) GTPase family.</text>
</comment>
<dbReference type="GO" id="GO:0005525">
    <property type="term" value="F:GTP binding"/>
    <property type="evidence" value="ECO:0007669"/>
    <property type="project" value="UniProtKB-KW"/>
</dbReference>
<dbReference type="Pfam" id="PF01926">
    <property type="entry name" value="MMR_HSR1"/>
    <property type="match status" value="2"/>
</dbReference>
<reference evidence="9" key="1">
    <citation type="journal article" date="2014" name="Front. Microbiol.">
        <title>High frequency of phylogenetically diverse reductive dehalogenase-homologous genes in deep subseafloor sedimentary metagenomes.</title>
        <authorList>
            <person name="Kawai M."/>
            <person name="Futagami T."/>
            <person name="Toyoda A."/>
            <person name="Takaki Y."/>
            <person name="Nishi S."/>
            <person name="Hori S."/>
            <person name="Arai W."/>
            <person name="Tsubouchi T."/>
            <person name="Morono Y."/>
            <person name="Uchiyama I."/>
            <person name="Ito T."/>
            <person name="Fujiyama A."/>
            <person name="Inagaki F."/>
            <person name="Takami H."/>
        </authorList>
    </citation>
    <scope>NUCLEOTIDE SEQUENCE</scope>
    <source>
        <strain evidence="9">Expedition CK06-06</strain>
    </source>
</reference>
<dbReference type="InterPro" id="IPR006073">
    <property type="entry name" value="GTP-bd"/>
</dbReference>
<organism evidence="9">
    <name type="scientific">marine sediment metagenome</name>
    <dbReference type="NCBI Taxonomy" id="412755"/>
    <lineage>
        <taxon>unclassified sequences</taxon>
        <taxon>metagenomes</taxon>
        <taxon>ecological metagenomes</taxon>
    </lineage>
</organism>
<dbReference type="Gene3D" id="3.40.50.300">
    <property type="entry name" value="P-loop containing nucleotide triphosphate hydrolases"/>
    <property type="match status" value="2"/>
</dbReference>
<dbReference type="SUPFAM" id="SSF52540">
    <property type="entry name" value="P-loop containing nucleoside triphosphate hydrolases"/>
    <property type="match status" value="2"/>
</dbReference>
<dbReference type="PRINTS" id="PR00326">
    <property type="entry name" value="GTP1OBG"/>
</dbReference>
<evidence type="ECO:0000256" key="4">
    <source>
        <dbReference type="ARBA" id="ARBA00022737"/>
    </source>
</evidence>
<evidence type="ECO:0000256" key="5">
    <source>
        <dbReference type="ARBA" id="ARBA00022741"/>
    </source>
</evidence>
<dbReference type="PANTHER" id="PTHR43834:SF6">
    <property type="entry name" value="GTPASE DER"/>
    <property type="match status" value="1"/>
</dbReference>
<dbReference type="FunFam" id="3.40.50.300:FF:000057">
    <property type="entry name" value="GTPase Der"/>
    <property type="match status" value="1"/>
</dbReference>
<accession>X0UDZ7</accession>
<dbReference type="PROSITE" id="PS51712">
    <property type="entry name" value="G_ENGA"/>
    <property type="match status" value="1"/>
</dbReference>
<sequence>MEIGVSNPIVAIVGRHNVGKSTLLNRLAGRPVAITEGLPGTTRDRIFAQVSWQGHHFTIVDTGGLEIRPQSTMAQEINLQVKVALDEADTIIFLVDVKDGVTPIDQEISDRLRKAGKDLLLVANKADNTKLEAEAAEFFELGMGEPLVISAYHGRGINELLDRIISRLPPPVAAAEVAAIKVAIVGRANVGKSTLLNSLLGEPRAIVDEVPGTTRDALDTPLDFKGQSVLLIDTAGIRRRGRIEKGVERYSVIRA</sequence>
<keyword evidence="5" id="KW-0547">Nucleotide-binding</keyword>
<evidence type="ECO:0000256" key="3">
    <source>
        <dbReference type="ARBA" id="ARBA00022517"/>
    </source>
</evidence>
<dbReference type="PANTHER" id="PTHR43834">
    <property type="entry name" value="GTPASE DER"/>
    <property type="match status" value="1"/>
</dbReference>
<keyword evidence="4" id="KW-0677">Repeat</keyword>
<comment type="caution">
    <text evidence="9">The sequence shown here is derived from an EMBL/GenBank/DDBJ whole genome shotgun (WGS) entry which is preliminary data.</text>
</comment>
<feature type="domain" description="EngA-type G" evidence="8">
    <location>
        <begin position="8"/>
        <end position="172"/>
    </location>
</feature>
<protein>
    <recommendedName>
        <fullName evidence="2">GTPase Der</fullName>
    </recommendedName>
    <alternativeName>
        <fullName evidence="7">GTP-binding protein EngA</fullName>
    </alternativeName>
</protein>
<name>X0UDZ7_9ZZZZ</name>
<dbReference type="AlphaFoldDB" id="X0UDZ7"/>
<dbReference type="CDD" id="cd01894">
    <property type="entry name" value="EngA1"/>
    <property type="match status" value="1"/>
</dbReference>
<evidence type="ECO:0000256" key="7">
    <source>
        <dbReference type="ARBA" id="ARBA00032345"/>
    </source>
</evidence>
<dbReference type="InterPro" id="IPR016484">
    <property type="entry name" value="GTPase_Der"/>
</dbReference>
<evidence type="ECO:0000256" key="6">
    <source>
        <dbReference type="ARBA" id="ARBA00023134"/>
    </source>
</evidence>
<evidence type="ECO:0000313" key="9">
    <source>
        <dbReference type="EMBL" id="GAG03835.1"/>
    </source>
</evidence>
<dbReference type="InterPro" id="IPR005225">
    <property type="entry name" value="Small_GTP-bd"/>
</dbReference>
<evidence type="ECO:0000259" key="8">
    <source>
        <dbReference type="PROSITE" id="PS51712"/>
    </source>
</evidence>
<dbReference type="NCBIfam" id="TIGR00231">
    <property type="entry name" value="small_GTP"/>
    <property type="match status" value="2"/>
</dbReference>
<dbReference type="GO" id="GO:0042254">
    <property type="term" value="P:ribosome biogenesis"/>
    <property type="evidence" value="ECO:0007669"/>
    <property type="project" value="UniProtKB-KW"/>
</dbReference>
<dbReference type="NCBIfam" id="TIGR03594">
    <property type="entry name" value="GTPase_EngA"/>
    <property type="match status" value="1"/>
</dbReference>
<evidence type="ECO:0000256" key="1">
    <source>
        <dbReference type="ARBA" id="ARBA00008279"/>
    </source>
</evidence>
<dbReference type="InterPro" id="IPR031166">
    <property type="entry name" value="G_ENGA"/>
</dbReference>
<evidence type="ECO:0000256" key="2">
    <source>
        <dbReference type="ARBA" id="ARBA00020953"/>
    </source>
</evidence>
<dbReference type="EMBL" id="BARS01026725">
    <property type="protein sequence ID" value="GAG03835.1"/>
    <property type="molecule type" value="Genomic_DNA"/>
</dbReference>